<dbReference type="InterPro" id="IPR013783">
    <property type="entry name" value="Ig-like_fold"/>
</dbReference>
<dbReference type="InterPro" id="IPR036278">
    <property type="entry name" value="Sialidase_sf"/>
</dbReference>
<dbReference type="EC" id="3.2.1.18" evidence="3"/>
<dbReference type="Pfam" id="PF10633">
    <property type="entry name" value="NPCBM_assoc"/>
    <property type="match status" value="1"/>
</dbReference>
<dbReference type="EMBL" id="RQSP01000040">
    <property type="protein sequence ID" value="KAB5605558.1"/>
    <property type="molecule type" value="Genomic_DNA"/>
</dbReference>
<dbReference type="AlphaFoldDB" id="A0A5N5RE75"/>
<accession>A0A5N5RE75</accession>
<name>A0A5N5RE75_9BIFI</name>
<dbReference type="GO" id="GO:0005737">
    <property type="term" value="C:cytoplasm"/>
    <property type="evidence" value="ECO:0007669"/>
    <property type="project" value="TreeGrafter"/>
</dbReference>
<feature type="non-terminal residue" evidence="6">
    <location>
        <position position="831"/>
    </location>
</feature>
<dbReference type="Pfam" id="PF13088">
    <property type="entry name" value="BNR_2"/>
    <property type="match status" value="1"/>
</dbReference>
<evidence type="ECO:0000259" key="4">
    <source>
        <dbReference type="Pfam" id="PF10633"/>
    </source>
</evidence>
<evidence type="ECO:0000256" key="1">
    <source>
        <dbReference type="ARBA" id="ARBA00000427"/>
    </source>
</evidence>
<dbReference type="PANTHER" id="PTHR10628">
    <property type="entry name" value="SIALIDASE"/>
    <property type="match status" value="1"/>
</dbReference>
<evidence type="ECO:0000313" key="7">
    <source>
        <dbReference type="Proteomes" id="UP000326336"/>
    </source>
</evidence>
<feature type="domain" description="Sialidase" evidence="5">
    <location>
        <begin position="368"/>
        <end position="653"/>
    </location>
</feature>
<sequence length="831" mass="87679">MLAIVPAGTIANAADPASQTSAAAATAPATQAAVQAATRATTPAADKEYLKLTLTRTDDLGNGPVEVGSRLTWSLGYENLTTDTEFAVYPTESNMDGVVTPQSATNKAPVCRWSSLKPQQKAECKGTSTNAFTYHVVTKDDIAKGFTPTATVVASSDVNGTNVLQTVKITGETVQVNEPTVPDGKEHIKVTIKRTDSLGSTVKAGDKLTYEFTMTNLTDQQVVAYPSASNMTKVDEPSNPNASCRSLLQPNQSGTCGFGYHVVTAEDVIGRSYTPKSTWRATKNREGTQVLQVDFDVNGETVTVEGPKADAASTPAERNDGTPIALATDKQIKDEWYRIPALAEAPNGWLLAAWDLRPTGGDAPGPNSIVQRISKDGGKSWETVRYVAQGYNVNDKTNRKYGYSDPSYVVDRETGKVFLFFVKSYDQGYFGSVQGVEDVRNVLQAVVVESSDNGQTWSEPRNITKDITKGRETQWKSRFASSGAGIQLRYGEHKGRLIQQYAVRTVGNANVAVSVYSDDHGKTWHAGNPVDGMNMDENKVVELSDGRVMLNSRPGTKGYRRVAISSDGGVNYTNLHDDKNLPDPNNNAQITRAFPDAPEGSAKAKILLYSSAGPDARSNGLVRISFDDGTTWSAGKLFKDGYMAYSVITALSDAAGGGYGLFYEGAGMAYTHVSLAWLGYLTAAASGSATLTLDTGADKVGADGATVTVPVTVTNDFDADYTSVTLTPSGLPAGWSAAPVTIDGGLKKGATTTVDVAVKVPAGVTADTKATFALKLTGRWAQSGDTLTGIADGTATVSVVAGSDPAPEPTEPTIASIGASLKAGDGKYVVG</sequence>
<dbReference type="Proteomes" id="UP000326336">
    <property type="component" value="Unassembled WGS sequence"/>
</dbReference>
<keyword evidence="7" id="KW-1185">Reference proteome</keyword>
<organism evidence="6 7">
    <name type="scientific">Bifidobacterium jacchi</name>
    <dbReference type="NCBI Taxonomy" id="2490545"/>
    <lineage>
        <taxon>Bacteria</taxon>
        <taxon>Bacillati</taxon>
        <taxon>Actinomycetota</taxon>
        <taxon>Actinomycetes</taxon>
        <taxon>Bifidobacteriales</taxon>
        <taxon>Bifidobacteriaceae</taxon>
        <taxon>Bifidobacterium</taxon>
    </lineage>
</organism>
<dbReference type="InterPro" id="IPR018905">
    <property type="entry name" value="A-galactase_NEW3"/>
</dbReference>
<dbReference type="InterPro" id="IPR011040">
    <property type="entry name" value="Sialidase"/>
</dbReference>
<proteinExistence type="inferred from homology"/>
<evidence type="ECO:0000256" key="2">
    <source>
        <dbReference type="ARBA" id="ARBA00009348"/>
    </source>
</evidence>
<dbReference type="GO" id="GO:0004308">
    <property type="term" value="F:exo-alpha-sialidase activity"/>
    <property type="evidence" value="ECO:0007669"/>
    <property type="project" value="UniProtKB-EC"/>
</dbReference>
<feature type="domain" description="Alpha-galactosidase NEW3" evidence="4">
    <location>
        <begin position="704"/>
        <end position="775"/>
    </location>
</feature>
<gene>
    <name evidence="6" type="ORF">EHS19_08900</name>
</gene>
<dbReference type="SUPFAM" id="SSF50939">
    <property type="entry name" value="Sialidases"/>
    <property type="match status" value="1"/>
</dbReference>
<dbReference type="Gene3D" id="2.60.40.10">
    <property type="entry name" value="Immunoglobulins"/>
    <property type="match status" value="1"/>
</dbReference>
<dbReference type="GO" id="GO:0009313">
    <property type="term" value="P:oligosaccharide catabolic process"/>
    <property type="evidence" value="ECO:0007669"/>
    <property type="project" value="TreeGrafter"/>
</dbReference>
<evidence type="ECO:0000313" key="6">
    <source>
        <dbReference type="EMBL" id="KAB5605558.1"/>
    </source>
</evidence>
<dbReference type="GO" id="GO:0006689">
    <property type="term" value="P:ganglioside catabolic process"/>
    <property type="evidence" value="ECO:0007669"/>
    <property type="project" value="TreeGrafter"/>
</dbReference>
<comment type="similarity">
    <text evidence="2">Belongs to the glycosyl hydrolase 33 family.</text>
</comment>
<dbReference type="GO" id="GO:0016020">
    <property type="term" value="C:membrane"/>
    <property type="evidence" value="ECO:0007669"/>
    <property type="project" value="TreeGrafter"/>
</dbReference>
<reference evidence="6 7" key="1">
    <citation type="journal article" date="2019" name="Int. J. Syst. Evol. Microbiol.">
        <title>Bifidobacterium jacchi sp. nov., isolated from the faeces of a baby common marmoset (Callithrix jacchus).</title>
        <authorList>
            <person name="Modesto M."/>
            <person name="Watanabe K."/>
            <person name="Arita M."/>
            <person name="Satti M."/>
            <person name="Oki K."/>
            <person name="Sciavilla P."/>
            <person name="Patavino C."/>
            <person name="Camma C."/>
            <person name="Michelini S."/>
            <person name="Sgorbati B."/>
            <person name="Mattarelli P."/>
        </authorList>
    </citation>
    <scope>NUCLEOTIDE SEQUENCE [LARGE SCALE GENOMIC DNA]</scope>
    <source>
        <strain evidence="6 7">MRM 9.3</strain>
    </source>
</reference>
<dbReference type="InterPro" id="IPR026856">
    <property type="entry name" value="Sialidase_fam"/>
</dbReference>
<comment type="catalytic activity">
    <reaction evidence="1">
        <text>Hydrolysis of alpha-(2-&gt;3)-, alpha-(2-&gt;6)-, alpha-(2-&gt;8)- glycosidic linkages of terminal sialic acid residues in oligosaccharides, glycoproteins, glycolipids, colominic acid and synthetic substrates.</text>
        <dbReference type="EC" id="3.2.1.18"/>
    </reaction>
</comment>
<evidence type="ECO:0000259" key="5">
    <source>
        <dbReference type="Pfam" id="PF13088"/>
    </source>
</evidence>
<evidence type="ECO:0000256" key="3">
    <source>
        <dbReference type="ARBA" id="ARBA00012733"/>
    </source>
</evidence>
<dbReference type="CDD" id="cd15482">
    <property type="entry name" value="Sialidase_non-viral"/>
    <property type="match status" value="1"/>
</dbReference>
<dbReference type="PANTHER" id="PTHR10628:SF30">
    <property type="entry name" value="EXO-ALPHA-SIALIDASE"/>
    <property type="match status" value="1"/>
</dbReference>
<protein>
    <recommendedName>
        <fullName evidence="3">exo-alpha-sialidase</fullName>
        <ecNumber evidence="3">3.2.1.18</ecNumber>
    </recommendedName>
</protein>
<dbReference type="Gene3D" id="2.120.10.10">
    <property type="match status" value="1"/>
</dbReference>
<comment type="caution">
    <text evidence="6">The sequence shown here is derived from an EMBL/GenBank/DDBJ whole genome shotgun (WGS) entry which is preliminary data.</text>
</comment>